<dbReference type="STRING" id="4540.A0A3L6RZ15"/>
<dbReference type="GO" id="GO:0016747">
    <property type="term" value="F:acyltransferase activity, transferring groups other than amino-acyl groups"/>
    <property type="evidence" value="ECO:0007669"/>
    <property type="project" value="UniProtKB-ARBA"/>
</dbReference>
<sequence>MSGIVVTKSSLLVVLPSATALEKKQAAGGTVALSSFDNFMPPIPVTSLLAFEHPIHDPVGTIKTALSQALAHYRPIAGRLDGHGGIVCTGEGVTFVGASASCTLAEAMAALPLHQLDLAVRYPGLLCRDADPLLLAQVTEFSCGGFVVAATGTTSWPTARGWRSSCRP</sequence>
<keyword evidence="2" id="KW-0732">Signal</keyword>
<protein>
    <submittedName>
        <fullName evidence="3">Uncharacterized protein</fullName>
    </submittedName>
</protein>
<dbReference type="AlphaFoldDB" id="A0A3L6RZ15"/>
<gene>
    <name evidence="3" type="ORF">C2845_PM09G00790</name>
</gene>
<dbReference type="OrthoDB" id="444127at2759"/>
<dbReference type="PANTHER" id="PTHR31147">
    <property type="entry name" value="ACYL TRANSFERASE 4"/>
    <property type="match status" value="1"/>
</dbReference>
<dbReference type="PANTHER" id="PTHR31147:SF55">
    <property type="entry name" value="HXXXD-TYPE ACYL-TRANSFERASE FAMILY PROTEIN"/>
    <property type="match status" value="1"/>
</dbReference>
<proteinExistence type="inferred from homology"/>
<evidence type="ECO:0000256" key="2">
    <source>
        <dbReference type="SAM" id="SignalP"/>
    </source>
</evidence>
<dbReference type="Pfam" id="PF02458">
    <property type="entry name" value="Transferase"/>
    <property type="match status" value="1"/>
</dbReference>
<keyword evidence="4" id="KW-1185">Reference proteome</keyword>
<comment type="similarity">
    <text evidence="1">Belongs to the plant acyltransferase family.</text>
</comment>
<dbReference type="Gene3D" id="3.30.559.10">
    <property type="entry name" value="Chloramphenicol acetyltransferase-like domain"/>
    <property type="match status" value="1"/>
</dbReference>
<accession>A0A3L6RZ15</accession>
<feature type="chain" id="PRO_5017966430" evidence="2">
    <location>
        <begin position="21"/>
        <end position="168"/>
    </location>
</feature>
<evidence type="ECO:0000313" key="3">
    <source>
        <dbReference type="EMBL" id="RLN12257.1"/>
    </source>
</evidence>
<comment type="caution">
    <text evidence="3">The sequence shown here is derived from an EMBL/GenBank/DDBJ whole genome shotgun (WGS) entry which is preliminary data.</text>
</comment>
<reference evidence="4" key="1">
    <citation type="journal article" date="2019" name="Nat. Commun.">
        <title>The genome of broomcorn millet.</title>
        <authorList>
            <person name="Zou C."/>
            <person name="Miki D."/>
            <person name="Li D."/>
            <person name="Tang Q."/>
            <person name="Xiao L."/>
            <person name="Rajput S."/>
            <person name="Deng P."/>
            <person name="Jia W."/>
            <person name="Huang R."/>
            <person name="Zhang M."/>
            <person name="Sun Y."/>
            <person name="Hu J."/>
            <person name="Fu X."/>
            <person name="Schnable P.S."/>
            <person name="Li F."/>
            <person name="Zhang H."/>
            <person name="Feng B."/>
            <person name="Zhu X."/>
            <person name="Liu R."/>
            <person name="Schnable J.C."/>
            <person name="Zhu J.-K."/>
            <person name="Zhang H."/>
        </authorList>
    </citation>
    <scope>NUCLEOTIDE SEQUENCE [LARGE SCALE GENOMIC DNA]</scope>
</reference>
<feature type="signal peptide" evidence="2">
    <location>
        <begin position="1"/>
        <end position="20"/>
    </location>
</feature>
<dbReference type="Proteomes" id="UP000275267">
    <property type="component" value="Unassembled WGS sequence"/>
</dbReference>
<evidence type="ECO:0000313" key="4">
    <source>
        <dbReference type="Proteomes" id="UP000275267"/>
    </source>
</evidence>
<evidence type="ECO:0000256" key="1">
    <source>
        <dbReference type="ARBA" id="ARBA00009861"/>
    </source>
</evidence>
<organism evidence="3 4">
    <name type="scientific">Panicum miliaceum</name>
    <name type="common">Proso millet</name>
    <name type="synonym">Broomcorn millet</name>
    <dbReference type="NCBI Taxonomy" id="4540"/>
    <lineage>
        <taxon>Eukaryota</taxon>
        <taxon>Viridiplantae</taxon>
        <taxon>Streptophyta</taxon>
        <taxon>Embryophyta</taxon>
        <taxon>Tracheophyta</taxon>
        <taxon>Spermatophyta</taxon>
        <taxon>Magnoliopsida</taxon>
        <taxon>Liliopsida</taxon>
        <taxon>Poales</taxon>
        <taxon>Poaceae</taxon>
        <taxon>PACMAD clade</taxon>
        <taxon>Panicoideae</taxon>
        <taxon>Panicodae</taxon>
        <taxon>Paniceae</taxon>
        <taxon>Panicinae</taxon>
        <taxon>Panicum</taxon>
        <taxon>Panicum sect. Panicum</taxon>
    </lineage>
</organism>
<name>A0A3L6RZ15_PANMI</name>
<dbReference type="InterPro" id="IPR050898">
    <property type="entry name" value="Plant_acyltransferase"/>
</dbReference>
<dbReference type="InterPro" id="IPR023213">
    <property type="entry name" value="CAT-like_dom_sf"/>
</dbReference>
<dbReference type="EMBL" id="PQIB02000006">
    <property type="protein sequence ID" value="RLN12257.1"/>
    <property type="molecule type" value="Genomic_DNA"/>
</dbReference>